<evidence type="ECO:0000256" key="6">
    <source>
        <dbReference type="PROSITE-ProRule" id="PRU00169"/>
    </source>
</evidence>
<sequence length="254" mass="28266">MTVARILVIEDEPRISDFVFNGLSAEGFDPVVADTGAKGLALVRTEEWDLIILDLGLPDMDGFEVLEQIRLRFSDLPVIILTARTSGAATVQGLTSGTDDYVPKPFRFPELVARIRLRLRDRENREQVAGASHDQPTASPHAGNTVHDAQDHDVVSHAEVVIDSTRHLVTVDGKPVDLSPREFALAELFFRNPGQALTRDVLLSRVWGEGFTGSSNVVDVYVRYLRNKLGADRFETVRGIGYRLVDEKHWHGRS</sequence>
<dbReference type="PANTHER" id="PTHR48111">
    <property type="entry name" value="REGULATOR OF RPOS"/>
    <property type="match status" value="1"/>
</dbReference>
<dbReference type="PROSITE" id="PS50110">
    <property type="entry name" value="RESPONSE_REGULATORY"/>
    <property type="match status" value="1"/>
</dbReference>
<evidence type="ECO:0000256" key="3">
    <source>
        <dbReference type="ARBA" id="ARBA00023015"/>
    </source>
</evidence>
<dbReference type="AlphaFoldDB" id="A0AAJ6AII1"/>
<dbReference type="GO" id="GO:0000976">
    <property type="term" value="F:transcription cis-regulatory region binding"/>
    <property type="evidence" value="ECO:0007669"/>
    <property type="project" value="TreeGrafter"/>
</dbReference>
<feature type="domain" description="OmpR/PhoB-type" evidence="10">
    <location>
        <begin position="152"/>
        <end position="246"/>
    </location>
</feature>
<accession>A0AAJ6AII1</accession>
<evidence type="ECO:0000256" key="5">
    <source>
        <dbReference type="ARBA" id="ARBA00023163"/>
    </source>
</evidence>
<dbReference type="InterPro" id="IPR016032">
    <property type="entry name" value="Sig_transdc_resp-reg_C-effctor"/>
</dbReference>
<dbReference type="SUPFAM" id="SSF46894">
    <property type="entry name" value="C-terminal effector domain of the bipartite response regulators"/>
    <property type="match status" value="1"/>
</dbReference>
<dbReference type="PANTHER" id="PTHR48111:SF38">
    <property type="entry name" value="TWO-COMPONENT RESPONSE REGULATOR"/>
    <property type="match status" value="1"/>
</dbReference>
<dbReference type="FunFam" id="3.40.50.2300:FF:000001">
    <property type="entry name" value="DNA-binding response regulator PhoB"/>
    <property type="match status" value="1"/>
</dbReference>
<dbReference type="InterPro" id="IPR036388">
    <property type="entry name" value="WH-like_DNA-bd_sf"/>
</dbReference>
<dbReference type="SUPFAM" id="SSF52172">
    <property type="entry name" value="CheY-like"/>
    <property type="match status" value="1"/>
</dbReference>
<dbReference type="Pfam" id="PF00486">
    <property type="entry name" value="Trans_reg_C"/>
    <property type="match status" value="1"/>
</dbReference>
<evidence type="ECO:0000259" key="10">
    <source>
        <dbReference type="PROSITE" id="PS51755"/>
    </source>
</evidence>
<dbReference type="SMART" id="SM00862">
    <property type="entry name" value="Trans_reg_C"/>
    <property type="match status" value="1"/>
</dbReference>
<evidence type="ECO:0000256" key="8">
    <source>
        <dbReference type="SAM" id="MobiDB-lite"/>
    </source>
</evidence>
<dbReference type="EMBL" id="CP122566">
    <property type="protein sequence ID" value="WGH94128.1"/>
    <property type="molecule type" value="Genomic_DNA"/>
</dbReference>
<evidence type="ECO:0000259" key="9">
    <source>
        <dbReference type="PROSITE" id="PS50110"/>
    </source>
</evidence>
<dbReference type="SMART" id="SM00448">
    <property type="entry name" value="REC"/>
    <property type="match status" value="1"/>
</dbReference>
<evidence type="ECO:0000256" key="4">
    <source>
        <dbReference type="ARBA" id="ARBA00023125"/>
    </source>
</evidence>
<gene>
    <name evidence="11" type="ORF">QDX21_04880</name>
</gene>
<dbReference type="InterPro" id="IPR039420">
    <property type="entry name" value="WalR-like"/>
</dbReference>
<evidence type="ECO:0000256" key="1">
    <source>
        <dbReference type="ARBA" id="ARBA00022553"/>
    </source>
</evidence>
<dbReference type="InterPro" id="IPR011006">
    <property type="entry name" value="CheY-like_superfamily"/>
</dbReference>
<dbReference type="GO" id="GO:0032993">
    <property type="term" value="C:protein-DNA complex"/>
    <property type="evidence" value="ECO:0007669"/>
    <property type="project" value="TreeGrafter"/>
</dbReference>
<dbReference type="Gene3D" id="3.40.50.2300">
    <property type="match status" value="1"/>
</dbReference>
<keyword evidence="3" id="KW-0805">Transcription regulation</keyword>
<dbReference type="InterPro" id="IPR001789">
    <property type="entry name" value="Sig_transdc_resp-reg_receiver"/>
</dbReference>
<dbReference type="CDD" id="cd17574">
    <property type="entry name" value="REC_OmpR"/>
    <property type="match status" value="1"/>
</dbReference>
<dbReference type="Proteomes" id="UP001224674">
    <property type="component" value="Chromosome"/>
</dbReference>
<keyword evidence="1 6" id="KW-0597">Phosphoprotein</keyword>
<feature type="DNA-binding region" description="OmpR/PhoB-type" evidence="7">
    <location>
        <begin position="152"/>
        <end position="246"/>
    </location>
</feature>
<dbReference type="PROSITE" id="PS51755">
    <property type="entry name" value="OMPR_PHOB"/>
    <property type="match status" value="1"/>
</dbReference>
<keyword evidence="4 7" id="KW-0238">DNA-binding</keyword>
<feature type="modified residue" description="4-aspartylphosphate" evidence="6">
    <location>
        <position position="54"/>
    </location>
</feature>
<dbReference type="Pfam" id="PF00072">
    <property type="entry name" value="Response_reg"/>
    <property type="match status" value="1"/>
</dbReference>
<name>A0AAJ6AII1_9MICC</name>
<dbReference type="GO" id="GO:0000156">
    <property type="term" value="F:phosphorelay response regulator activity"/>
    <property type="evidence" value="ECO:0007669"/>
    <property type="project" value="TreeGrafter"/>
</dbReference>
<dbReference type="InterPro" id="IPR001867">
    <property type="entry name" value="OmpR/PhoB-type_DNA-bd"/>
</dbReference>
<reference evidence="11 12" key="1">
    <citation type="submission" date="2023-03" db="EMBL/GenBank/DDBJ databases">
        <title>Complete genome sequences of several Auritidibacter ignavus strains isolated from ear infections.</title>
        <authorList>
            <person name="Baehr T."/>
            <person name="Baumhoegger A.M."/>
        </authorList>
    </citation>
    <scope>NUCLEOTIDE SEQUENCE [LARGE SCALE GENOMIC DNA]</scope>
    <source>
        <strain evidence="11 12">BABAE-6</strain>
    </source>
</reference>
<keyword evidence="2" id="KW-0902">Two-component regulatory system</keyword>
<feature type="region of interest" description="Disordered" evidence="8">
    <location>
        <begin position="125"/>
        <end position="147"/>
    </location>
</feature>
<dbReference type="Gene3D" id="1.10.10.10">
    <property type="entry name" value="Winged helix-like DNA-binding domain superfamily/Winged helix DNA-binding domain"/>
    <property type="match status" value="1"/>
</dbReference>
<protein>
    <submittedName>
        <fullName evidence="11">Response regulator transcription factor</fullName>
    </submittedName>
</protein>
<proteinExistence type="predicted"/>
<organism evidence="11 12">
    <name type="scientific">Auritidibacter ignavus</name>
    <dbReference type="NCBI Taxonomy" id="678932"/>
    <lineage>
        <taxon>Bacteria</taxon>
        <taxon>Bacillati</taxon>
        <taxon>Actinomycetota</taxon>
        <taxon>Actinomycetes</taxon>
        <taxon>Micrococcales</taxon>
        <taxon>Micrococcaceae</taxon>
        <taxon>Auritidibacter</taxon>
    </lineage>
</organism>
<evidence type="ECO:0000256" key="2">
    <source>
        <dbReference type="ARBA" id="ARBA00023012"/>
    </source>
</evidence>
<dbReference type="CDD" id="cd00383">
    <property type="entry name" value="trans_reg_C"/>
    <property type="match status" value="1"/>
</dbReference>
<keyword evidence="5" id="KW-0804">Transcription</keyword>
<evidence type="ECO:0000313" key="11">
    <source>
        <dbReference type="EMBL" id="WGH94128.1"/>
    </source>
</evidence>
<feature type="domain" description="Response regulatory" evidence="9">
    <location>
        <begin position="5"/>
        <end position="119"/>
    </location>
</feature>
<keyword evidence="12" id="KW-1185">Reference proteome</keyword>
<dbReference type="RefSeq" id="WP_279675269.1">
    <property type="nucleotide sequence ID" value="NZ_CP122566.1"/>
</dbReference>
<dbReference type="GO" id="GO:0006355">
    <property type="term" value="P:regulation of DNA-templated transcription"/>
    <property type="evidence" value="ECO:0007669"/>
    <property type="project" value="InterPro"/>
</dbReference>
<dbReference type="GO" id="GO:0005829">
    <property type="term" value="C:cytosol"/>
    <property type="evidence" value="ECO:0007669"/>
    <property type="project" value="TreeGrafter"/>
</dbReference>
<evidence type="ECO:0000256" key="7">
    <source>
        <dbReference type="PROSITE-ProRule" id="PRU01091"/>
    </source>
</evidence>
<evidence type="ECO:0000313" key="12">
    <source>
        <dbReference type="Proteomes" id="UP001224674"/>
    </source>
</evidence>